<protein>
    <submittedName>
        <fullName evidence="1">Uncharacterized protein</fullName>
    </submittedName>
</protein>
<dbReference type="InterPro" id="IPR011990">
    <property type="entry name" value="TPR-like_helical_dom_sf"/>
</dbReference>
<dbReference type="Pfam" id="PF14559">
    <property type="entry name" value="TPR_19"/>
    <property type="match status" value="1"/>
</dbReference>
<evidence type="ECO:0000313" key="1">
    <source>
        <dbReference type="EMBL" id="ACL63548.1"/>
    </source>
</evidence>
<dbReference type="RefSeq" id="WP_012631615.1">
    <property type="nucleotide sequence ID" value="NC_011891.1"/>
</dbReference>
<proteinExistence type="predicted"/>
<evidence type="ECO:0000313" key="2">
    <source>
        <dbReference type="Proteomes" id="UP000007089"/>
    </source>
</evidence>
<dbReference type="SUPFAM" id="SSF48452">
    <property type="entry name" value="TPR-like"/>
    <property type="match status" value="1"/>
</dbReference>
<keyword evidence="2" id="KW-1185">Reference proteome</keyword>
<sequence length="223" mass="24422">MRSRTAHRPARKAPPTIDRTATLALADRARARGRRRKAVALYQRVLAQHPDDLAVHGKVAPLLAARGDRDGALRSFRAAIDGHRRAGFVDRALAVLAQATEAFPRDDALWDEMANLELSRGRRADAVAALVRGGRTLLAARALGPAERLLHAAGRLEPWHGEATLLLARAWARSGRRRDAVRLLEGLAERTGGRTRAAARALALRLSPTPSRLWRWLRRGAAA</sequence>
<dbReference type="AlphaFoldDB" id="B8J8V0"/>
<dbReference type="Proteomes" id="UP000007089">
    <property type="component" value="Chromosome"/>
</dbReference>
<accession>B8J8V0</accession>
<dbReference type="HOGENOM" id="CLU_1227839_0_0_7"/>
<dbReference type="KEGG" id="acp:A2cp1_0189"/>
<dbReference type="Gene3D" id="1.25.40.10">
    <property type="entry name" value="Tetratricopeptide repeat domain"/>
    <property type="match status" value="2"/>
</dbReference>
<gene>
    <name evidence="1" type="ordered locus">A2cp1_0189</name>
</gene>
<reference evidence="1" key="1">
    <citation type="submission" date="2009-01" db="EMBL/GenBank/DDBJ databases">
        <title>Complete sequence of Anaeromyxobacter dehalogenans 2CP-1.</title>
        <authorList>
            <consortium name="US DOE Joint Genome Institute"/>
            <person name="Lucas S."/>
            <person name="Copeland A."/>
            <person name="Lapidus A."/>
            <person name="Glavina del Rio T."/>
            <person name="Dalin E."/>
            <person name="Tice H."/>
            <person name="Bruce D."/>
            <person name="Goodwin L."/>
            <person name="Pitluck S."/>
            <person name="Saunders E."/>
            <person name="Brettin T."/>
            <person name="Detter J.C."/>
            <person name="Han C."/>
            <person name="Larimer F."/>
            <person name="Land M."/>
            <person name="Hauser L."/>
            <person name="Kyrpides N."/>
            <person name="Ovchinnikova G."/>
            <person name="Beliaev A.S."/>
            <person name="Richardson P."/>
        </authorList>
    </citation>
    <scope>NUCLEOTIDE SEQUENCE</scope>
    <source>
        <strain evidence="1">2CP-1</strain>
    </source>
</reference>
<organism evidence="1 2">
    <name type="scientific">Anaeromyxobacter dehalogenans (strain ATCC BAA-258 / DSM 21875 / 2CP-1)</name>
    <dbReference type="NCBI Taxonomy" id="455488"/>
    <lineage>
        <taxon>Bacteria</taxon>
        <taxon>Pseudomonadati</taxon>
        <taxon>Myxococcota</taxon>
        <taxon>Myxococcia</taxon>
        <taxon>Myxococcales</taxon>
        <taxon>Cystobacterineae</taxon>
        <taxon>Anaeromyxobacteraceae</taxon>
        <taxon>Anaeromyxobacter</taxon>
    </lineage>
</organism>
<name>B8J8V0_ANAD2</name>
<dbReference type="EMBL" id="CP001359">
    <property type="protein sequence ID" value="ACL63548.1"/>
    <property type="molecule type" value="Genomic_DNA"/>
</dbReference>